<reference evidence="2 3" key="1">
    <citation type="journal article" date="2013" name="Curr. Biol.">
        <title>The Genome of the Foraminiferan Reticulomyxa filosa.</title>
        <authorList>
            <person name="Glockner G."/>
            <person name="Hulsmann N."/>
            <person name="Schleicher M."/>
            <person name="Noegel A.A."/>
            <person name="Eichinger L."/>
            <person name="Gallinger C."/>
            <person name="Pawlowski J."/>
            <person name="Sierra R."/>
            <person name="Euteneuer U."/>
            <person name="Pillet L."/>
            <person name="Moustafa A."/>
            <person name="Platzer M."/>
            <person name="Groth M."/>
            <person name="Szafranski K."/>
            <person name="Schliwa M."/>
        </authorList>
    </citation>
    <scope>NUCLEOTIDE SEQUENCE [LARGE SCALE GENOMIC DNA]</scope>
</reference>
<name>X6NK51_RETFI</name>
<evidence type="ECO:0000256" key="1">
    <source>
        <dbReference type="SAM" id="Coils"/>
    </source>
</evidence>
<accession>X6NK51</accession>
<dbReference type="AlphaFoldDB" id="X6NK51"/>
<protein>
    <submittedName>
        <fullName evidence="2">Uncharacterized protein</fullName>
    </submittedName>
</protein>
<organism evidence="2 3">
    <name type="scientific">Reticulomyxa filosa</name>
    <dbReference type="NCBI Taxonomy" id="46433"/>
    <lineage>
        <taxon>Eukaryota</taxon>
        <taxon>Sar</taxon>
        <taxon>Rhizaria</taxon>
        <taxon>Retaria</taxon>
        <taxon>Foraminifera</taxon>
        <taxon>Monothalamids</taxon>
        <taxon>Reticulomyxidae</taxon>
        <taxon>Reticulomyxa</taxon>
    </lineage>
</organism>
<comment type="caution">
    <text evidence="2">The sequence shown here is derived from an EMBL/GenBank/DDBJ whole genome shotgun (WGS) entry which is preliminary data.</text>
</comment>
<evidence type="ECO:0000313" key="3">
    <source>
        <dbReference type="Proteomes" id="UP000023152"/>
    </source>
</evidence>
<gene>
    <name evidence="2" type="ORF">RFI_11400</name>
</gene>
<sequence length="191" mass="21935">MVVIFTYMRASKKNTAKKKVTSKTTTLNSVVVCVSLIFSQKTAQAFFVGGDTIKWEMDLPSECSHALVTRKTTETHFPSEEEAKFYACINDLSKKCATCITEMEQDLKSLKLDSEQSRKDIEDEYDRLLQALDDRRVKLLGELELAENAREQELNKMIKELSNYKDNCDNAMKQISFITKTLNLKKKKKNL</sequence>
<proteinExistence type="predicted"/>
<evidence type="ECO:0000313" key="2">
    <source>
        <dbReference type="EMBL" id="ETO25737.1"/>
    </source>
</evidence>
<dbReference type="Proteomes" id="UP000023152">
    <property type="component" value="Unassembled WGS sequence"/>
</dbReference>
<keyword evidence="3" id="KW-1185">Reference proteome</keyword>
<dbReference type="EMBL" id="ASPP01008313">
    <property type="protein sequence ID" value="ETO25737.1"/>
    <property type="molecule type" value="Genomic_DNA"/>
</dbReference>
<feature type="coiled-coil region" evidence="1">
    <location>
        <begin position="100"/>
        <end position="174"/>
    </location>
</feature>
<keyword evidence="1" id="KW-0175">Coiled coil</keyword>